<sequence>MVEKVVYIGGVWKGGNLVVADSETTRKQIEEVKKYECAVKYEGKPLTWDDFEDIFNAIIEDRKLRVDEGKLMATRPQYAEVHIKDGKVVRFIYYAGRDELKPMYDLKAE</sequence>
<gene>
    <name evidence="1" type="ORF">P8X34_11040</name>
</gene>
<dbReference type="Proteomes" id="UP001571980">
    <property type="component" value="Unassembled WGS sequence"/>
</dbReference>
<reference evidence="1 2" key="1">
    <citation type="submission" date="2023-03" db="EMBL/GenBank/DDBJ databases">
        <title>Speciation in Pyrococcus: adaptation to high temperature as a mechanism.</title>
        <authorList>
            <person name="Gu J."/>
        </authorList>
    </citation>
    <scope>NUCLEOTIDE SEQUENCE [LARGE SCALE GENOMIC DNA]</scope>
    <source>
        <strain evidence="1 2">LMOA34</strain>
    </source>
</reference>
<organism evidence="1 2">
    <name type="scientific">Pyrococcus kukulkanii</name>
    <dbReference type="NCBI Taxonomy" id="1609559"/>
    <lineage>
        <taxon>Archaea</taxon>
        <taxon>Methanobacteriati</taxon>
        <taxon>Methanobacteriota</taxon>
        <taxon>Thermococci</taxon>
        <taxon>Thermococcales</taxon>
        <taxon>Thermococcaceae</taxon>
        <taxon>Pyrococcus</taxon>
    </lineage>
</organism>
<protein>
    <submittedName>
        <fullName evidence="1">Uncharacterized protein</fullName>
    </submittedName>
</protein>
<accession>A0ABV4T5W1</accession>
<proteinExistence type="predicted"/>
<dbReference type="EMBL" id="JARRIG010000007">
    <property type="protein sequence ID" value="MFA4805262.1"/>
    <property type="molecule type" value="Genomic_DNA"/>
</dbReference>
<evidence type="ECO:0000313" key="1">
    <source>
        <dbReference type="EMBL" id="MFA4805262.1"/>
    </source>
</evidence>
<comment type="caution">
    <text evidence="1">The sequence shown here is derived from an EMBL/GenBank/DDBJ whole genome shotgun (WGS) entry which is preliminary data.</text>
</comment>
<keyword evidence="2" id="KW-1185">Reference proteome</keyword>
<evidence type="ECO:0000313" key="2">
    <source>
        <dbReference type="Proteomes" id="UP001571980"/>
    </source>
</evidence>
<dbReference type="RefSeq" id="WP_372824753.1">
    <property type="nucleotide sequence ID" value="NZ_JARRIG010000007.1"/>
</dbReference>
<name>A0ABV4T5W1_9EURY</name>